<dbReference type="AlphaFoldDB" id="A0A081AQT6"/>
<sequence length="50" mass="5478">QACEEAEKTLKLEAEAASLTPSRRSPSRFLDPPCCPPRSRLMSLGHPSLL</sequence>
<evidence type="ECO:0000313" key="3">
    <source>
        <dbReference type="Proteomes" id="UP000028582"/>
    </source>
</evidence>
<dbReference type="EMBL" id="ANJA01000884">
    <property type="protein sequence ID" value="ETO81247.1"/>
    <property type="molecule type" value="Genomic_DNA"/>
</dbReference>
<accession>A0A081AQT6</accession>
<proteinExistence type="predicted"/>
<feature type="region of interest" description="Disordered" evidence="1">
    <location>
        <begin position="13"/>
        <end position="50"/>
    </location>
</feature>
<gene>
    <name evidence="2" type="ORF">F444_04410</name>
</gene>
<comment type="caution">
    <text evidence="2">The sequence shown here is derived from an EMBL/GenBank/DDBJ whole genome shotgun (WGS) entry which is preliminary data.</text>
</comment>
<reference evidence="2 3" key="1">
    <citation type="submission" date="2013-11" db="EMBL/GenBank/DDBJ databases">
        <title>The Genome Sequence of Phytophthora parasitica P1976.</title>
        <authorList>
            <consortium name="The Broad Institute Genomics Platform"/>
            <person name="Russ C."/>
            <person name="Tyler B."/>
            <person name="Panabieres F."/>
            <person name="Shan W."/>
            <person name="Tripathy S."/>
            <person name="Grunwald N."/>
            <person name="Machado M."/>
            <person name="Johnson C.S."/>
            <person name="Walker B."/>
            <person name="Young S."/>
            <person name="Zeng Q."/>
            <person name="Gargeya S."/>
            <person name="Fitzgerald M."/>
            <person name="Haas B."/>
            <person name="Abouelleil A."/>
            <person name="Allen A.W."/>
            <person name="Alvarado L."/>
            <person name="Arachchi H.M."/>
            <person name="Berlin A.M."/>
            <person name="Chapman S.B."/>
            <person name="Gainer-Dewar J."/>
            <person name="Goldberg J."/>
            <person name="Griggs A."/>
            <person name="Gujja S."/>
            <person name="Hansen M."/>
            <person name="Howarth C."/>
            <person name="Imamovic A."/>
            <person name="Ireland A."/>
            <person name="Larimer J."/>
            <person name="McCowan C."/>
            <person name="Murphy C."/>
            <person name="Pearson M."/>
            <person name="Poon T.W."/>
            <person name="Priest M."/>
            <person name="Roberts A."/>
            <person name="Saif S."/>
            <person name="Shea T."/>
            <person name="Sisk P."/>
            <person name="Sykes S."/>
            <person name="Wortman J."/>
            <person name="Nusbaum C."/>
            <person name="Birren B."/>
        </authorList>
    </citation>
    <scope>NUCLEOTIDE SEQUENCE [LARGE SCALE GENOMIC DNA]</scope>
    <source>
        <strain evidence="2 3">P1976</strain>
    </source>
</reference>
<evidence type="ECO:0000313" key="2">
    <source>
        <dbReference type="EMBL" id="ETO81247.1"/>
    </source>
</evidence>
<feature type="non-terminal residue" evidence="2">
    <location>
        <position position="1"/>
    </location>
</feature>
<organism evidence="2 3">
    <name type="scientific">Phytophthora nicotianae P1976</name>
    <dbReference type="NCBI Taxonomy" id="1317066"/>
    <lineage>
        <taxon>Eukaryota</taxon>
        <taxon>Sar</taxon>
        <taxon>Stramenopiles</taxon>
        <taxon>Oomycota</taxon>
        <taxon>Peronosporomycetes</taxon>
        <taxon>Peronosporales</taxon>
        <taxon>Peronosporaceae</taxon>
        <taxon>Phytophthora</taxon>
    </lineage>
</organism>
<evidence type="ECO:0000256" key="1">
    <source>
        <dbReference type="SAM" id="MobiDB-lite"/>
    </source>
</evidence>
<name>A0A081AQT6_PHYNI</name>
<protein>
    <submittedName>
        <fullName evidence="2">Uncharacterized protein</fullName>
    </submittedName>
</protein>
<dbReference type="Proteomes" id="UP000028582">
    <property type="component" value="Unassembled WGS sequence"/>
</dbReference>